<organism evidence="2 3">
    <name type="scientific">Candidatus Similichlamydia laticola</name>
    <dbReference type="NCBI Taxonomy" id="2170265"/>
    <lineage>
        <taxon>Bacteria</taxon>
        <taxon>Pseudomonadati</taxon>
        <taxon>Chlamydiota</taxon>
        <taxon>Chlamydiia</taxon>
        <taxon>Parachlamydiales</taxon>
        <taxon>Candidatus Parilichlamydiaceae</taxon>
        <taxon>Candidatus Similichlamydia</taxon>
    </lineage>
</organism>
<evidence type="ECO:0000313" key="2">
    <source>
        <dbReference type="EMBL" id="RDB31658.1"/>
    </source>
</evidence>
<name>A0A369KCM2_9BACT</name>
<dbReference type="EMBL" id="QQBG01000010">
    <property type="protein sequence ID" value="RDB31658.1"/>
    <property type="molecule type" value="Genomic_DNA"/>
</dbReference>
<dbReference type="EMBL" id="QQBG01000010">
    <property type="protein sequence ID" value="RDB31653.1"/>
    <property type="molecule type" value="Genomic_DNA"/>
</dbReference>
<gene>
    <name evidence="1" type="ORF">HAT2_00264</name>
    <name evidence="2" type="ORF">HAT2_00269</name>
</gene>
<proteinExistence type="predicted"/>
<comment type="caution">
    <text evidence="2">The sequence shown here is derived from an EMBL/GenBank/DDBJ whole genome shotgun (WGS) entry which is preliminary data.</text>
</comment>
<dbReference type="AlphaFoldDB" id="A0A369KCM2"/>
<evidence type="ECO:0000313" key="1">
    <source>
        <dbReference type="EMBL" id="RDB31653.1"/>
    </source>
</evidence>
<keyword evidence="3" id="KW-1185">Reference proteome</keyword>
<reference evidence="2 3" key="1">
    <citation type="submission" date="2018-07" db="EMBL/GenBank/DDBJ databases">
        <title>Comparative genomics of the Candidatus Parilichlamydiaceae reveals evidence of convergent evolution and genome reduction in the phylum Chlamydiae.</title>
        <authorList>
            <person name="Taylor-Brown A."/>
            <person name="Polkinghorne A."/>
        </authorList>
    </citation>
    <scope>NUCLEOTIDE SEQUENCE [LARGE SCALE GENOMIC DNA]</scope>
    <source>
        <strain evidence="2 3">Hat2</strain>
    </source>
</reference>
<accession>A0A369KCM2</accession>
<protein>
    <submittedName>
        <fullName evidence="2">Uncharacterized protein</fullName>
    </submittedName>
</protein>
<dbReference type="Proteomes" id="UP000253816">
    <property type="component" value="Unassembled WGS sequence"/>
</dbReference>
<sequence>MEHLCLTLLFDCQNYKKFLTSELSFAGSGGGIYGFNE</sequence>
<evidence type="ECO:0000313" key="3">
    <source>
        <dbReference type="Proteomes" id="UP000253816"/>
    </source>
</evidence>